<dbReference type="RefSeq" id="WP_090266755.1">
    <property type="nucleotide sequence ID" value="NZ_FNDS01000011.1"/>
</dbReference>
<dbReference type="STRING" id="428992.SAMN05216272_11199"/>
<evidence type="ECO:0008006" key="3">
    <source>
        <dbReference type="Google" id="ProtNLM"/>
    </source>
</evidence>
<organism evidence="1 2">
    <name type="scientific">Pseudomonas panipatensis</name>
    <dbReference type="NCBI Taxonomy" id="428992"/>
    <lineage>
        <taxon>Bacteria</taxon>
        <taxon>Pseudomonadati</taxon>
        <taxon>Pseudomonadota</taxon>
        <taxon>Gammaproteobacteria</taxon>
        <taxon>Pseudomonadales</taxon>
        <taxon>Pseudomonadaceae</taxon>
        <taxon>Pseudomonas</taxon>
    </lineage>
</organism>
<sequence>MADISDYLGLITSEHSDKPKFMATVQAVLQPLVDVINAADGLAANFDLDVAIGAQLDIVGLWVGISRHVKTPLAGVYFSFDIDGIGLDQGVWKGPFDPDSGVVSLDDDTYRLLIRAKIGANHWDGTLGASKAILDLVFSGATHVFIQDNQDMSMTIGVSGARPTPLALALLTGGYIPIKPEGVRVDYYVVTSVDGPLFGFDIINEYIAGFDQGSWGTVYS</sequence>
<keyword evidence="2" id="KW-1185">Reference proteome</keyword>
<dbReference type="Proteomes" id="UP000199636">
    <property type="component" value="Unassembled WGS sequence"/>
</dbReference>
<accession>A0A1G8LDW9</accession>
<dbReference type="AlphaFoldDB" id="A0A1G8LDW9"/>
<gene>
    <name evidence="1" type="ORF">SAMN05216272_11199</name>
</gene>
<dbReference type="EMBL" id="FNDS01000011">
    <property type="protein sequence ID" value="SDI53912.1"/>
    <property type="molecule type" value="Genomic_DNA"/>
</dbReference>
<reference evidence="2" key="1">
    <citation type="submission" date="2016-10" db="EMBL/GenBank/DDBJ databases">
        <authorList>
            <person name="Varghese N."/>
            <person name="Submissions S."/>
        </authorList>
    </citation>
    <scope>NUCLEOTIDE SEQUENCE [LARGE SCALE GENOMIC DNA]</scope>
    <source>
        <strain evidence="2">CCM 7469</strain>
    </source>
</reference>
<dbReference type="InterPro" id="IPR021283">
    <property type="entry name" value="Phage_Wedge1"/>
</dbReference>
<evidence type="ECO:0000313" key="2">
    <source>
        <dbReference type="Proteomes" id="UP000199636"/>
    </source>
</evidence>
<proteinExistence type="predicted"/>
<protein>
    <recommendedName>
        <fullName evidence="3">Bacteriophage protein</fullName>
    </recommendedName>
</protein>
<dbReference type="Pfam" id="PF11041">
    <property type="entry name" value="Phage_Wedge1"/>
    <property type="match status" value="1"/>
</dbReference>
<evidence type="ECO:0000313" key="1">
    <source>
        <dbReference type="EMBL" id="SDI53912.1"/>
    </source>
</evidence>
<dbReference type="OrthoDB" id="5465402at2"/>
<name>A0A1G8LDW9_9PSED</name>